<dbReference type="InterPro" id="IPR019219">
    <property type="entry name" value="DUF2130"/>
</dbReference>
<evidence type="ECO:0000313" key="1">
    <source>
        <dbReference type="EMBL" id="KKR27730.1"/>
    </source>
</evidence>
<dbReference type="PATRIC" id="fig|1618552.3.peg.1235"/>
<dbReference type="Pfam" id="PF09903">
    <property type="entry name" value="DUF2130"/>
    <property type="match status" value="1"/>
</dbReference>
<comment type="caution">
    <text evidence="1">The sequence shown here is derived from an EMBL/GenBank/DDBJ whole genome shotgun (WGS) entry which is preliminary data.</text>
</comment>
<dbReference type="EMBL" id="LBXL01000068">
    <property type="protein sequence ID" value="KKR27730.1"/>
    <property type="molecule type" value="Genomic_DNA"/>
</dbReference>
<protein>
    <recommendedName>
        <fullName evidence="2">Restriction endonuclease type IV Mrr domain-containing protein</fullName>
    </recommendedName>
</protein>
<organism evidence="1">
    <name type="scientific">Candidatus Woesebacteria bacterium GW2011_GWA1_39_8</name>
    <dbReference type="NCBI Taxonomy" id="1618552"/>
    <lineage>
        <taxon>Bacteria</taxon>
        <taxon>Candidatus Woeseibacteriota</taxon>
    </lineage>
</organism>
<accession>A0A0G0RZ82</accession>
<dbReference type="AlphaFoldDB" id="A0A0G0RZ82"/>
<reference evidence="1" key="1">
    <citation type="journal article" date="2015" name="Nature">
        <title>rRNA introns, odd ribosomes, and small enigmatic genomes across a large radiation of phyla.</title>
        <authorList>
            <person name="Brown C.T."/>
            <person name="Hug L.A."/>
            <person name="Thomas B.C."/>
            <person name="Sharon I."/>
            <person name="Castelle C.J."/>
            <person name="Singh A."/>
            <person name="Wilkins M.J."/>
            <person name="Williams K.H."/>
            <person name="Banfield J.F."/>
        </authorList>
    </citation>
    <scope>NUCLEOTIDE SEQUENCE [LARGE SCALE GENOMIC DNA]</scope>
</reference>
<dbReference type="Proteomes" id="UP000034793">
    <property type="component" value="Unassembled WGS sequence"/>
</dbReference>
<sequence length="227" mass="24978">MELDLENSLKVNFQNDDIQPVAKGIKGADVKQIVKSPSGKTVCGTILWELKRTKAWTQGWVTKLKEDVRKEGADVAVIVSTALPEDARNGIGNVDGVWVAGNAQAITLATLLRDTLIKVTYQKTASAHQGRKADLIYDFVTSRQFVQQIEAIVESYSEMNSQIAKERVAYERLWKAREAQLQRIVLSAASVYGSMQGLVGGNALPQLKGLDLPLLELIDDNEALNLK</sequence>
<name>A0A0G0RZ82_9BACT</name>
<gene>
    <name evidence="1" type="ORF">UT61_C0068G0008</name>
</gene>
<proteinExistence type="predicted"/>
<evidence type="ECO:0008006" key="2">
    <source>
        <dbReference type="Google" id="ProtNLM"/>
    </source>
</evidence>